<dbReference type="Pfam" id="PF02737">
    <property type="entry name" value="3HCDH_N"/>
    <property type="match status" value="1"/>
</dbReference>
<dbReference type="Gene3D" id="3.40.50.720">
    <property type="entry name" value="NAD(P)-binding Rossmann-like Domain"/>
    <property type="match status" value="1"/>
</dbReference>
<dbReference type="Pfam" id="PF00725">
    <property type="entry name" value="3HCDH"/>
    <property type="match status" value="1"/>
</dbReference>
<evidence type="ECO:0000259" key="3">
    <source>
        <dbReference type="Pfam" id="PF02737"/>
    </source>
</evidence>
<accession>A0A2A3JW69</accession>
<dbReference type="PANTHER" id="PTHR48075">
    <property type="entry name" value="3-HYDROXYACYL-COA DEHYDROGENASE FAMILY PROTEIN"/>
    <property type="match status" value="1"/>
</dbReference>
<dbReference type="GO" id="GO:0006631">
    <property type="term" value="P:fatty acid metabolic process"/>
    <property type="evidence" value="ECO:0007669"/>
    <property type="project" value="InterPro"/>
</dbReference>
<evidence type="ECO:0000259" key="2">
    <source>
        <dbReference type="Pfam" id="PF00725"/>
    </source>
</evidence>
<reference evidence="4" key="1">
    <citation type="submission" date="2017-09" db="EMBL/GenBank/DDBJ databases">
        <title>Yangia sp. SAOS 153D whole genome sequencing.</title>
        <authorList>
            <person name="Verma A."/>
            <person name="Krishnamurthi S."/>
        </authorList>
    </citation>
    <scope>NUCLEOTIDE SEQUENCE [LARGE SCALE GENOMIC DNA]</scope>
    <source>
        <strain evidence="4">SAOS 153D</strain>
    </source>
</reference>
<proteinExistence type="predicted"/>
<dbReference type="OrthoDB" id="9803287at2"/>
<sequence length="317" mass="34076">MGGKKVQMENFGPVTIVGTGIIGASWTCLFLAHGLDVVATDIRSDAEVALRDAVERFWPTLPEEVRKAGGRGTLRFEPDLEAACAGAGFVQENAIERLEAKIELIRRIDAATPAGAVISSSSSAISVTDMQSACASPERVVLGHPFNPPHLVPLVELAGGAQTAAWALDAAERFYTHLGKVPIRLQKEIYGHVANRLQAAIFREAIHLLESGVASAEDIDRAVSEGPGLRWALMGPLLTYRLAGGERGMEGFWTMFAPMQEKLWRDLGSPSPDADLQARVTEAVEACYADRSIPAIVEERDARLRGILALKSGDPIS</sequence>
<dbReference type="GO" id="GO:0070403">
    <property type="term" value="F:NAD+ binding"/>
    <property type="evidence" value="ECO:0007669"/>
    <property type="project" value="InterPro"/>
</dbReference>
<protein>
    <submittedName>
        <fullName evidence="4">3-hydroxyacyl-CoA dehydrogenase</fullName>
    </submittedName>
</protein>
<dbReference type="GO" id="GO:0016616">
    <property type="term" value="F:oxidoreductase activity, acting on the CH-OH group of donors, NAD or NADP as acceptor"/>
    <property type="evidence" value="ECO:0007669"/>
    <property type="project" value="InterPro"/>
</dbReference>
<organism evidence="4">
    <name type="scientific">Alloyangia mangrovi</name>
    <dbReference type="NCBI Taxonomy" id="1779329"/>
    <lineage>
        <taxon>Bacteria</taxon>
        <taxon>Pseudomonadati</taxon>
        <taxon>Pseudomonadota</taxon>
        <taxon>Alphaproteobacteria</taxon>
        <taxon>Rhodobacterales</taxon>
        <taxon>Roseobacteraceae</taxon>
        <taxon>Alloyangia</taxon>
    </lineage>
</organism>
<dbReference type="InterPro" id="IPR006108">
    <property type="entry name" value="3HC_DH_C"/>
</dbReference>
<name>A0A2A3JW69_9RHOB</name>
<evidence type="ECO:0000313" key="4">
    <source>
        <dbReference type="EMBL" id="PBD19047.1"/>
    </source>
</evidence>
<feature type="domain" description="3-hydroxyacyl-CoA dehydrogenase C-terminal" evidence="2">
    <location>
        <begin position="191"/>
        <end position="259"/>
    </location>
</feature>
<dbReference type="SUPFAM" id="SSF48179">
    <property type="entry name" value="6-phosphogluconate dehydrogenase C-terminal domain-like"/>
    <property type="match status" value="1"/>
</dbReference>
<feature type="domain" description="3-hydroxyacyl-CoA dehydrogenase NAD binding" evidence="3">
    <location>
        <begin position="14"/>
        <end position="187"/>
    </location>
</feature>
<comment type="caution">
    <text evidence="4">The sequence shown here is derived from an EMBL/GenBank/DDBJ whole genome shotgun (WGS) entry which is preliminary data.</text>
</comment>
<gene>
    <name evidence="4" type="ORF">CLG85_11490</name>
</gene>
<dbReference type="InterPro" id="IPR008927">
    <property type="entry name" value="6-PGluconate_DH-like_C_sf"/>
</dbReference>
<dbReference type="InterPro" id="IPR036291">
    <property type="entry name" value="NAD(P)-bd_dom_sf"/>
</dbReference>
<dbReference type="PANTHER" id="PTHR48075:SF5">
    <property type="entry name" value="3-HYDROXYBUTYRYL-COA DEHYDROGENASE"/>
    <property type="match status" value="1"/>
</dbReference>
<keyword evidence="1" id="KW-0560">Oxidoreductase</keyword>
<dbReference type="AlphaFoldDB" id="A0A2A3JW69"/>
<dbReference type="InterPro" id="IPR013328">
    <property type="entry name" value="6PGD_dom2"/>
</dbReference>
<evidence type="ECO:0000256" key="1">
    <source>
        <dbReference type="ARBA" id="ARBA00023002"/>
    </source>
</evidence>
<dbReference type="EMBL" id="NTHN01000169">
    <property type="protein sequence ID" value="PBD19047.1"/>
    <property type="molecule type" value="Genomic_DNA"/>
</dbReference>
<dbReference type="InterPro" id="IPR006176">
    <property type="entry name" value="3-OHacyl-CoA_DH_NAD-bd"/>
</dbReference>
<dbReference type="SUPFAM" id="SSF51735">
    <property type="entry name" value="NAD(P)-binding Rossmann-fold domains"/>
    <property type="match status" value="1"/>
</dbReference>
<dbReference type="Gene3D" id="1.10.1040.10">
    <property type="entry name" value="N-(1-d-carboxylethyl)-l-norvaline Dehydrogenase, domain 2"/>
    <property type="match status" value="1"/>
</dbReference>